<organism evidence="2 3">
    <name type="scientific">Bacillus carboniphilus</name>
    <dbReference type="NCBI Taxonomy" id="86663"/>
    <lineage>
        <taxon>Bacteria</taxon>
        <taxon>Bacillati</taxon>
        <taxon>Bacillota</taxon>
        <taxon>Bacilli</taxon>
        <taxon>Bacillales</taxon>
        <taxon>Bacillaceae</taxon>
        <taxon>Bacillus</taxon>
    </lineage>
</organism>
<name>A0ABY9JQT6_9BACI</name>
<dbReference type="EMBL" id="CP129013">
    <property type="protein sequence ID" value="WLR41764.1"/>
    <property type="molecule type" value="Genomic_DNA"/>
</dbReference>
<dbReference type="Pfam" id="PF17261">
    <property type="entry name" value="DUF5327"/>
    <property type="match status" value="1"/>
</dbReference>
<sequence length="83" mass="9331">MNISVSSILNEMEKELTKARQSEKDIQSHIMTIRSLCNVILENSQSEQVHTSSEQQLAKMMGAKPKETVTPSENSSNDSIFDF</sequence>
<evidence type="ECO:0000313" key="2">
    <source>
        <dbReference type="EMBL" id="WLR41764.1"/>
    </source>
</evidence>
<feature type="compositionally biased region" description="Polar residues" evidence="1">
    <location>
        <begin position="69"/>
        <end position="83"/>
    </location>
</feature>
<evidence type="ECO:0000313" key="3">
    <source>
        <dbReference type="Proteomes" id="UP001197974"/>
    </source>
</evidence>
<proteinExistence type="predicted"/>
<dbReference type="RefSeq" id="WP_226541244.1">
    <property type="nucleotide sequence ID" value="NZ_CP129013.1"/>
</dbReference>
<keyword evidence="3" id="KW-1185">Reference proteome</keyword>
<evidence type="ECO:0000256" key="1">
    <source>
        <dbReference type="SAM" id="MobiDB-lite"/>
    </source>
</evidence>
<gene>
    <name evidence="2" type="ORF">LC087_12980</name>
</gene>
<reference evidence="2 3" key="1">
    <citation type="submission" date="2023-06" db="EMBL/GenBank/DDBJ databases">
        <title>Five Gram-positive bacteria isolated from mangrove sediments in Shenzhen, Guangdong, China.</title>
        <authorList>
            <person name="Yu S."/>
            <person name="Zheng W."/>
            <person name="Huang Y."/>
        </authorList>
    </citation>
    <scope>NUCLEOTIDE SEQUENCE [LARGE SCALE GENOMIC DNA]</scope>
    <source>
        <strain evidence="2 3">SaN35-3</strain>
    </source>
</reference>
<protein>
    <submittedName>
        <fullName evidence="2">DUF5327 family protein</fullName>
    </submittedName>
</protein>
<feature type="compositionally biased region" description="Polar residues" evidence="1">
    <location>
        <begin position="47"/>
        <end position="56"/>
    </location>
</feature>
<accession>A0ABY9JQT6</accession>
<feature type="region of interest" description="Disordered" evidence="1">
    <location>
        <begin position="47"/>
        <end position="83"/>
    </location>
</feature>
<dbReference type="InterPro" id="IPR035218">
    <property type="entry name" value="DUF5327"/>
</dbReference>
<dbReference type="Proteomes" id="UP001197974">
    <property type="component" value="Chromosome"/>
</dbReference>